<gene>
    <name evidence="1" type="ORF">E2C01_038486</name>
</gene>
<reference evidence="1 2" key="1">
    <citation type="submission" date="2019-05" db="EMBL/GenBank/DDBJ databases">
        <title>Another draft genome of Portunus trituberculatus and its Hox gene families provides insights of decapod evolution.</title>
        <authorList>
            <person name="Jeong J.-H."/>
            <person name="Song I."/>
            <person name="Kim S."/>
            <person name="Choi T."/>
            <person name="Kim D."/>
            <person name="Ryu S."/>
            <person name="Kim W."/>
        </authorList>
    </citation>
    <scope>NUCLEOTIDE SEQUENCE [LARGE SCALE GENOMIC DNA]</scope>
    <source>
        <tissue evidence="1">Muscle</tissue>
    </source>
</reference>
<sequence>MANTTTTSQADALARCCLTMTVKKRESLTFTQLEILHSIYQLIKLAQHFTDSIFDVGDAY</sequence>
<dbReference type="EMBL" id="VSRR010006447">
    <property type="protein sequence ID" value="MPC44806.1"/>
    <property type="molecule type" value="Genomic_DNA"/>
</dbReference>
<evidence type="ECO:0000313" key="2">
    <source>
        <dbReference type="Proteomes" id="UP000324222"/>
    </source>
</evidence>
<organism evidence="1 2">
    <name type="scientific">Portunus trituberculatus</name>
    <name type="common">Swimming crab</name>
    <name type="synonym">Neptunus trituberculatus</name>
    <dbReference type="NCBI Taxonomy" id="210409"/>
    <lineage>
        <taxon>Eukaryota</taxon>
        <taxon>Metazoa</taxon>
        <taxon>Ecdysozoa</taxon>
        <taxon>Arthropoda</taxon>
        <taxon>Crustacea</taxon>
        <taxon>Multicrustacea</taxon>
        <taxon>Malacostraca</taxon>
        <taxon>Eumalacostraca</taxon>
        <taxon>Eucarida</taxon>
        <taxon>Decapoda</taxon>
        <taxon>Pleocyemata</taxon>
        <taxon>Brachyura</taxon>
        <taxon>Eubrachyura</taxon>
        <taxon>Portunoidea</taxon>
        <taxon>Portunidae</taxon>
        <taxon>Portuninae</taxon>
        <taxon>Portunus</taxon>
    </lineage>
</organism>
<dbReference type="AlphaFoldDB" id="A0A5B7FHC8"/>
<protein>
    <submittedName>
        <fullName evidence="1">Uncharacterized protein</fullName>
    </submittedName>
</protein>
<name>A0A5B7FHC8_PORTR</name>
<comment type="caution">
    <text evidence="1">The sequence shown here is derived from an EMBL/GenBank/DDBJ whole genome shotgun (WGS) entry which is preliminary data.</text>
</comment>
<dbReference type="Proteomes" id="UP000324222">
    <property type="component" value="Unassembled WGS sequence"/>
</dbReference>
<evidence type="ECO:0000313" key="1">
    <source>
        <dbReference type="EMBL" id="MPC44806.1"/>
    </source>
</evidence>
<keyword evidence="2" id="KW-1185">Reference proteome</keyword>
<accession>A0A5B7FHC8</accession>
<proteinExistence type="predicted"/>